<gene>
    <name evidence="3" type="ORF">K460DRAFT_388516</name>
</gene>
<sequence>MDIGTALSSEVTRIIECPYPASLAGLADLLARADISTIRACIHSRPPCAVSKLATIVCEALPLWAYALRVLHALSHASEFRHELLLRNPGLLNALLTQANSSHQDFKDYTELCVLLLSRPLPESIPLPAAAQSFFLHVFEKAIQTPHVDTLKSVYSMLNGACRQILSHLPLDTRQQFDTELCQILYSENAARDSMLLLWCFGIVLLVEHSDSGPEPSKTTETMERQWKTSSGKKLFGSTKSSYKTITLTCLSVIWALKGSVGVSDDDAIEGIRIASRTLRFVDQHVRESWPRSSSLAGNTVQKLQPILLEALSFYATIAGLETLQSETVMQYEQCLVEATQFADPDCLGETLAMSLPAFAPRIQETCVSPPSSHELTNLVILVDELKTGVSTSEPLRTKILVALSSDTLQKKSWRFIQAGIKNEGASCRTYAVSLHAKLTSATTALLLTTALGTQIEEPALPHTLALALIKKLDQYPSVTHKCSHYLETADCPTISLFQQGSTPHTGQHLQDWRHRLRSELQSQSFYQHLETRCDTVEEPLRMEQEKSKELEQRAADDRFHLDGLEDEKLSIADENDKVTAQLEALKADFAEANERADKMLQYRDRELDELKATLSQLEEAREQQEEAHYNLNEQQEHLRNEREITSRQVEEVARLKNRESDLENRLGVAETELEVISGRLDDLQALRELKVKYDNSTEAASIKAEEERNELSGQLQSALKNNRQAKDAYDETRKDLQLLQTSIPPLKNRIQELTDRCSEQEVELDELRTVRKNVLASMGLDLATQNPLVIRSASPSREHRRRESANNTQAIVTKVTKDMANTTFASSDPYSSQSGGSHHKRPKPRPSFKVPAMHTPYTQKPALISRPASTKPSPRKRSALGQMSPNRRHTTVGFAISDNEDEHQSTNSHLMKKRRGSLQDMEQADFDMNDVPAGTPLTPGNFTAGTGRVSDEDYGSMTDL</sequence>
<feature type="coiled-coil region" evidence="1">
    <location>
        <begin position="702"/>
        <end position="771"/>
    </location>
</feature>
<feature type="compositionally biased region" description="Basic residues" evidence="2">
    <location>
        <begin position="838"/>
        <end position="847"/>
    </location>
</feature>
<name>A0A9P4G9P4_9PLEO</name>
<dbReference type="AlphaFoldDB" id="A0A9P4G9P4"/>
<accession>A0A9P4G9P4</accession>
<dbReference type="EMBL" id="ML976618">
    <property type="protein sequence ID" value="KAF1841622.1"/>
    <property type="molecule type" value="Genomic_DNA"/>
</dbReference>
<organism evidence="3 4">
    <name type="scientific">Cucurbitaria berberidis CBS 394.84</name>
    <dbReference type="NCBI Taxonomy" id="1168544"/>
    <lineage>
        <taxon>Eukaryota</taxon>
        <taxon>Fungi</taxon>
        <taxon>Dikarya</taxon>
        <taxon>Ascomycota</taxon>
        <taxon>Pezizomycotina</taxon>
        <taxon>Dothideomycetes</taxon>
        <taxon>Pleosporomycetidae</taxon>
        <taxon>Pleosporales</taxon>
        <taxon>Pleosporineae</taxon>
        <taxon>Cucurbitariaceae</taxon>
        <taxon>Cucurbitaria</taxon>
    </lineage>
</organism>
<dbReference type="OrthoDB" id="5332870at2759"/>
<feature type="compositionally biased region" description="Low complexity" evidence="2">
    <location>
        <begin position="827"/>
        <end position="837"/>
    </location>
</feature>
<evidence type="ECO:0000313" key="4">
    <source>
        <dbReference type="Proteomes" id="UP000800039"/>
    </source>
</evidence>
<feature type="region of interest" description="Disordered" evidence="2">
    <location>
        <begin position="928"/>
        <end position="961"/>
    </location>
</feature>
<keyword evidence="1" id="KW-0175">Coiled coil</keyword>
<keyword evidence="4" id="KW-1185">Reference proteome</keyword>
<comment type="caution">
    <text evidence="3">The sequence shown here is derived from an EMBL/GenBank/DDBJ whole genome shotgun (WGS) entry which is preliminary data.</text>
</comment>
<dbReference type="RefSeq" id="XP_040784185.1">
    <property type="nucleotide sequence ID" value="XM_040935697.1"/>
</dbReference>
<evidence type="ECO:0000256" key="2">
    <source>
        <dbReference type="SAM" id="MobiDB-lite"/>
    </source>
</evidence>
<dbReference type="GeneID" id="63852948"/>
<protein>
    <submittedName>
        <fullName evidence="3">Uncharacterized protein</fullName>
    </submittedName>
</protein>
<dbReference type="Proteomes" id="UP000800039">
    <property type="component" value="Unassembled WGS sequence"/>
</dbReference>
<evidence type="ECO:0000313" key="3">
    <source>
        <dbReference type="EMBL" id="KAF1841622.1"/>
    </source>
</evidence>
<evidence type="ECO:0000256" key="1">
    <source>
        <dbReference type="SAM" id="Coils"/>
    </source>
</evidence>
<proteinExistence type="predicted"/>
<feature type="coiled-coil region" evidence="1">
    <location>
        <begin position="562"/>
        <end position="673"/>
    </location>
</feature>
<reference evidence="3" key="1">
    <citation type="submission" date="2020-01" db="EMBL/GenBank/DDBJ databases">
        <authorList>
            <consortium name="DOE Joint Genome Institute"/>
            <person name="Haridas S."/>
            <person name="Albert R."/>
            <person name="Binder M."/>
            <person name="Bloem J."/>
            <person name="Labutti K."/>
            <person name="Salamov A."/>
            <person name="Andreopoulos B."/>
            <person name="Baker S.E."/>
            <person name="Barry K."/>
            <person name="Bills G."/>
            <person name="Bluhm B.H."/>
            <person name="Cannon C."/>
            <person name="Castanera R."/>
            <person name="Culley D.E."/>
            <person name="Daum C."/>
            <person name="Ezra D."/>
            <person name="Gonzalez J.B."/>
            <person name="Henrissat B."/>
            <person name="Kuo A."/>
            <person name="Liang C."/>
            <person name="Lipzen A."/>
            <person name="Lutzoni F."/>
            <person name="Magnuson J."/>
            <person name="Mondo S."/>
            <person name="Nolan M."/>
            <person name="Ohm R."/>
            <person name="Pangilinan J."/>
            <person name="Park H.-J."/>
            <person name="Ramirez L."/>
            <person name="Alfaro M."/>
            <person name="Sun H."/>
            <person name="Tritt A."/>
            <person name="Yoshinaga Y."/>
            <person name="Zwiers L.-H."/>
            <person name="Turgeon B.G."/>
            <person name="Goodwin S.B."/>
            <person name="Spatafora J.W."/>
            <person name="Crous P.W."/>
            <person name="Grigoriev I.V."/>
        </authorList>
    </citation>
    <scope>NUCLEOTIDE SEQUENCE</scope>
    <source>
        <strain evidence="3">CBS 394.84</strain>
    </source>
</reference>
<feature type="region of interest" description="Disordered" evidence="2">
    <location>
        <begin position="824"/>
        <end position="886"/>
    </location>
</feature>